<dbReference type="InterPro" id="IPR044816">
    <property type="entry name" value="BURP"/>
</dbReference>
<feature type="domain" description="BURP" evidence="1">
    <location>
        <begin position="165"/>
        <end position="312"/>
    </location>
</feature>
<proteinExistence type="predicted"/>
<name>A0A8S2UFG5_9BILA</name>
<dbReference type="InterPro" id="IPR004873">
    <property type="entry name" value="BURP_dom"/>
</dbReference>
<organism evidence="3 4">
    <name type="scientific">Didymodactylos carnosus</name>
    <dbReference type="NCBI Taxonomy" id="1234261"/>
    <lineage>
        <taxon>Eukaryota</taxon>
        <taxon>Metazoa</taxon>
        <taxon>Spiralia</taxon>
        <taxon>Gnathifera</taxon>
        <taxon>Rotifera</taxon>
        <taxon>Eurotatoria</taxon>
        <taxon>Bdelloidea</taxon>
        <taxon>Philodinida</taxon>
        <taxon>Philodinidae</taxon>
        <taxon>Didymodactylos</taxon>
    </lineage>
</organism>
<evidence type="ECO:0000313" key="3">
    <source>
        <dbReference type="EMBL" id="CAF4332659.1"/>
    </source>
</evidence>
<protein>
    <recommendedName>
        <fullName evidence="1">BURP domain-containing protein</fullName>
    </recommendedName>
</protein>
<dbReference type="PANTHER" id="PTHR31236">
    <property type="entry name" value="BURP DOMAIN PROTEIN USPL1-LIKE"/>
    <property type="match status" value="1"/>
</dbReference>
<evidence type="ECO:0000259" key="1">
    <source>
        <dbReference type="Pfam" id="PF03181"/>
    </source>
</evidence>
<dbReference type="Pfam" id="PF03181">
    <property type="entry name" value="BURP"/>
    <property type="match status" value="1"/>
</dbReference>
<comment type="caution">
    <text evidence="3">The sequence shown here is derived from an EMBL/GenBank/DDBJ whole genome shotgun (WGS) entry which is preliminary data.</text>
</comment>
<evidence type="ECO:0000313" key="4">
    <source>
        <dbReference type="Proteomes" id="UP000682733"/>
    </source>
</evidence>
<dbReference type="EMBL" id="CAJOBA010061663">
    <property type="protein sequence ID" value="CAF4332659.1"/>
    <property type="molecule type" value="Genomic_DNA"/>
</dbReference>
<dbReference type="EMBL" id="CAJNOK010039295">
    <property type="protein sequence ID" value="CAF1543859.1"/>
    <property type="molecule type" value="Genomic_DNA"/>
</dbReference>
<gene>
    <name evidence="2" type="ORF">OVA965_LOCUS38920</name>
    <name evidence="3" type="ORF">TMI583_LOCUS40158</name>
</gene>
<dbReference type="AlphaFoldDB" id="A0A8S2UFG5"/>
<dbReference type="Proteomes" id="UP000677228">
    <property type="component" value="Unassembled WGS sequence"/>
</dbReference>
<dbReference type="Proteomes" id="UP000682733">
    <property type="component" value="Unassembled WGS sequence"/>
</dbReference>
<accession>A0A8S2UFG5</accession>
<feature type="non-terminal residue" evidence="3">
    <location>
        <position position="1"/>
    </location>
</feature>
<sequence length="326" mass="35901">FRHSDVLIIMQFISLRITFLLTLIVQSSLSVPVPAKPKLGKADHVLGENGDLQSANTGIARWAAAAGSKVVGDNIVGDNSSPNDLQSANTGIARWAVRSKLDGASSGNNMGHQHSNQNLTTGVEREQLLGMYHVFEDFAPHNTISVGGYWSNVNMTGNLYCEMEKVPICQELSAVNEHRRCFRYQNENERLNYGSLLLNTSDIKIVTPDRKMYLLPFPHPFNITVVKTTPIAGCQNNPITCHPIVSNGCLVYVCHVLQNTKAFQVTVNIEGNLGIVDMIAVCHYETAQFIPAHVAFRLLNKAPGDVVCHFVGVPNHLMCKNEKQQP</sequence>
<dbReference type="PANTHER" id="PTHR31236:SF45">
    <property type="entry name" value="BURP DOMAIN-CONTAINING PROTEIN"/>
    <property type="match status" value="1"/>
</dbReference>
<evidence type="ECO:0000313" key="2">
    <source>
        <dbReference type="EMBL" id="CAF1543859.1"/>
    </source>
</evidence>
<reference evidence="3" key="1">
    <citation type="submission" date="2021-02" db="EMBL/GenBank/DDBJ databases">
        <authorList>
            <person name="Nowell W R."/>
        </authorList>
    </citation>
    <scope>NUCLEOTIDE SEQUENCE</scope>
</reference>